<name>A0A6J4PDD7_9ACTN</name>
<dbReference type="AlphaFoldDB" id="A0A6J4PDD7"/>
<organism evidence="1">
    <name type="scientific">uncultured Rubrobacteraceae bacterium</name>
    <dbReference type="NCBI Taxonomy" id="349277"/>
    <lineage>
        <taxon>Bacteria</taxon>
        <taxon>Bacillati</taxon>
        <taxon>Actinomycetota</taxon>
        <taxon>Rubrobacteria</taxon>
        <taxon>Rubrobacterales</taxon>
        <taxon>Rubrobacteraceae</taxon>
        <taxon>environmental samples</taxon>
    </lineage>
</organism>
<proteinExistence type="predicted"/>
<evidence type="ECO:0000313" key="1">
    <source>
        <dbReference type="EMBL" id="CAA9412752.1"/>
    </source>
</evidence>
<reference evidence="1" key="1">
    <citation type="submission" date="2020-02" db="EMBL/GenBank/DDBJ databases">
        <authorList>
            <person name="Meier V. D."/>
        </authorList>
    </citation>
    <scope>NUCLEOTIDE SEQUENCE</scope>
    <source>
        <strain evidence="1">AVDCRST_MAG01</strain>
    </source>
</reference>
<dbReference type="EMBL" id="CADCUW010000256">
    <property type="protein sequence ID" value="CAA9412752.1"/>
    <property type="molecule type" value="Genomic_DNA"/>
</dbReference>
<protein>
    <submittedName>
        <fullName evidence="1">Uncharacterized protein</fullName>
    </submittedName>
</protein>
<gene>
    <name evidence="1" type="ORF">AVDCRST_MAG01-01-1721</name>
</gene>
<sequence>MAETLALEDLPRPPLFKLVDREGRDAVQETEVGGERAGVAVLFSDRELAGEFSAGAAEHGMAALAGTDPRELSDWDAVEDFALGGADYVLVVSGGGAGLFHAQDVAREAAGRVGEIPYPLYVISDEGGEAPLITVEVDEGEVLVTALFGSPEGARAFRERAAHLGLPDRLGTIEDAEGLVRHALVAREAGAQYAVIDPGSGLTDAVPIEELIGRRGGLPGGRNS</sequence>
<accession>A0A6J4PDD7</accession>